<keyword evidence="2" id="KW-0645">Protease</keyword>
<feature type="binding site" evidence="1">
    <location>
        <position position="232"/>
    </location>
    <ligand>
        <name>[4Fe-4S] cluster</name>
        <dbReference type="ChEBI" id="CHEBI:49883"/>
    </ligand>
</feature>
<proteinExistence type="inferred from homology"/>
<feature type="binding site" evidence="1">
    <location>
        <position position="169"/>
    </location>
    <ligand>
        <name>[4Fe-4S] cluster</name>
        <dbReference type="ChEBI" id="CHEBI:49883"/>
    </ligand>
</feature>
<accession>A0A2A3MFG0</accession>
<keyword evidence="1" id="KW-0479">Metal-binding</keyword>
<evidence type="ECO:0000256" key="1">
    <source>
        <dbReference type="HAMAP-Rule" id="MF_02232"/>
    </source>
</evidence>
<dbReference type="HAMAP" id="MF_02232">
    <property type="entry name" value="UbiU"/>
    <property type="match status" value="1"/>
</dbReference>
<dbReference type="AlphaFoldDB" id="A0A2A3MFG0"/>
<keyword evidence="1" id="KW-0411">Iron-sulfur</keyword>
<protein>
    <recommendedName>
        <fullName evidence="1">Ubiquinone biosynthesis protein UbiU</fullName>
    </recommendedName>
</protein>
<comment type="function">
    <text evidence="1">Required for O(2)-independent ubiquinone (coenzyme Q) biosynthesis. Together with UbiV, is essential for the C6-hydroxylation reaction in the oxygen-independent ubiquinone biosynthesis pathway.</text>
</comment>
<keyword evidence="1" id="KW-0004">4Fe-4S</keyword>
<dbReference type="RefSeq" id="WP_096005551.1">
    <property type="nucleotide sequence ID" value="NZ_NTMR01000019.1"/>
</dbReference>
<dbReference type="PANTHER" id="PTHR30217:SF3">
    <property type="entry name" value="UBIQUINONE BIOSYNTHESIS PROTEIN UBIU"/>
    <property type="match status" value="1"/>
</dbReference>
<comment type="similarity">
    <text evidence="1">Belongs to the peptidase U32 family. UbiU subfamily.</text>
</comment>
<dbReference type="GO" id="GO:0046872">
    <property type="term" value="F:metal ion binding"/>
    <property type="evidence" value="ECO:0007669"/>
    <property type="project" value="UniProtKB-KW"/>
</dbReference>
<organism evidence="2 3">
    <name type="scientific">Pseudomonas abyssi</name>
    <dbReference type="NCBI Taxonomy" id="170540"/>
    <lineage>
        <taxon>Bacteria</taxon>
        <taxon>Pseudomonadati</taxon>
        <taxon>Pseudomonadota</taxon>
        <taxon>Gammaproteobacteria</taxon>
        <taxon>Pseudomonadales</taxon>
        <taxon>Pseudomonadaceae</taxon>
        <taxon>Pseudomonas</taxon>
    </lineage>
</organism>
<dbReference type="Pfam" id="PF01136">
    <property type="entry name" value="Peptidase_U32"/>
    <property type="match status" value="1"/>
</dbReference>
<dbReference type="PROSITE" id="PS01276">
    <property type="entry name" value="PEPTIDASE_U32"/>
    <property type="match status" value="1"/>
</dbReference>
<comment type="caution">
    <text evidence="2">The sequence shown here is derived from an EMBL/GenBank/DDBJ whole genome shotgun (WGS) entry which is preliminary data.</text>
</comment>
<sequence>MKLVCPAGSLPALKAAVSEGADAIYVGFRDDTNARHFNGLNLDDRQLDEALQLIRQRGRQLYIAVNTYAQPQGWERWQRAVDRAADLGVDALIAADPGVLAYASQQHPDLNLHLSVQGSATNAQALAFYQQRYNIRRAVLPRVLSLAQVRQVAQSSSVPLEVFAFGSLCIMAEGRCHLSSYVTGESPNLCGVCSPAKAVRWQQEADGLSSRLGGVLIDRYRRDEPAGYPTLCKGRFVVDGQRYHALEEPTSLNTLDLLPDLQRIGVCAVKIEGRQRSPAYVQQVTRVWRQALDGLLAGRDVGDQAGTWQQTLSRLSEGSQTTLGAYHRSWQ</sequence>
<dbReference type="PANTHER" id="PTHR30217">
    <property type="entry name" value="PEPTIDASE U32 FAMILY"/>
    <property type="match status" value="1"/>
</dbReference>
<dbReference type="GO" id="GO:0008233">
    <property type="term" value="F:peptidase activity"/>
    <property type="evidence" value="ECO:0007669"/>
    <property type="project" value="UniProtKB-KW"/>
</dbReference>
<dbReference type="Proteomes" id="UP000242313">
    <property type="component" value="Unassembled WGS sequence"/>
</dbReference>
<dbReference type="InterPro" id="IPR001539">
    <property type="entry name" value="Peptidase_U32"/>
</dbReference>
<name>A0A2A3MFG0_9PSED</name>
<dbReference type="InterPro" id="IPR051454">
    <property type="entry name" value="RNA/ubiquinone_mod_enzymes"/>
</dbReference>
<keyword evidence="3" id="KW-1185">Reference proteome</keyword>
<dbReference type="GO" id="GO:0006744">
    <property type="term" value="P:ubiquinone biosynthetic process"/>
    <property type="evidence" value="ECO:0007669"/>
    <property type="project" value="UniProtKB-UniRule"/>
</dbReference>
<comment type="subunit">
    <text evidence="1">Forms a heterodimer with UbiV.</text>
</comment>
<keyword evidence="1" id="KW-0408">Iron</keyword>
<dbReference type="UniPathway" id="UPA00232"/>
<dbReference type="InterPro" id="IPR043692">
    <property type="entry name" value="UbiU"/>
</dbReference>
<gene>
    <name evidence="1" type="primary">ubiU</name>
    <name evidence="2" type="ORF">CNQ84_14465</name>
</gene>
<reference evidence="2 3" key="1">
    <citation type="submission" date="2017-09" db="EMBL/GenBank/DDBJ databases">
        <title>Pseudomonas abyssi sp. nov. isolated from Abyssopelagic Water.</title>
        <authorList>
            <person name="Wei Y."/>
        </authorList>
    </citation>
    <scope>NUCLEOTIDE SEQUENCE [LARGE SCALE GENOMIC DNA]</scope>
    <source>
        <strain evidence="2 3">MT5</strain>
    </source>
</reference>
<comment type="cofactor">
    <cofactor evidence="1">
        <name>[4Fe-4S] cluster</name>
        <dbReference type="ChEBI" id="CHEBI:49883"/>
    </cofactor>
</comment>
<feature type="binding site" evidence="1">
    <location>
        <position position="176"/>
    </location>
    <ligand>
        <name>[4Fe-4S] cluster</name>
        <dbReference type="ChEBI" id="CHEBI:49883"/>
    </ligand>
</feature>
<keyword evidence="1" id="KW-0831">Ubiquinone biosynthesis</keyword>
<keyword evidence="2" id="KW-0378">Hydrolase</keyword>
<evidence type="ECO:0000313" key="2">
    <source>
        <dbReference type="EMBL" id="PBK03467.1"/>
    </source>
</evidence>
<dbReference type="GO" id="GO:0051539">
    <property type="term" value="F:4 iron, 4 sulfur cluster binding"/>
    <property type="evidence" value="ECO:0007669"/>
    <property type="project" value="UniProtKB-UniRule"/>
</dbReference>
<comment type="pathway">
    <text evidence="1">Cofactor biosynthesis; ubiquinone biosynthesis.</text>
</comment>
<feature type="binding site" evidence="1">
    <location>
        <position position="193"/>
    </location>
    <ligand>
        <name>[4Fe-4S] cluster</name>
        <dbReference type="ChEBI" id="CHEBI:49883"/>
    </ligand>
</feature>
<dbReference type="EMBL" id="NTMR01000019">
    <property type="protein sequence ID" value="PBK03467.1"/>
    <property type="molecule type" value="Genomic_DNA"/>
</dbReference>
<evidence type="ECO:0000313" key="3">
    <source>
        <dbReference type="Proteomes" id="UP000242313"/>
    </source>
</evidence>
<dbReference type="GO" id="GO:0006508">
    <property type="term" value="P:proteolysis"/>
    <property type="evidence" value="ECO:0007669"/>
    <property type="project" value="UniProtKB-KW"/>
</dbReference>